<keyword evidence="2" id="KW-1185">Reference proteome</keyword>
<accession>A0ACB8NW72</accession>
<reference evidence="2" key="1">
    <citation type="journal article" date="2023" name="Hortic. Res.">
        <title>A chromosome-level phased genome enabling allele-level studies in sweet orange: a case study on citrus Huanglongbing tolerance.</title>
        <authorList>
            <person name="Wu B."/>
            <person name="Yu Q."/>
            <person name="Deng Z."/>
            <person name="Duan Y."/>
            <person name="Luo F."/>
            <person name="Gmitter F. Jr."/>
        </authorList>
    </citation>
    <scope>NUCLEOTIDE SEQUENCE [LARGE SCALE GENOMIC DNA]</scope>
    <source>
        <strain evidence="2">cv. Valencia</strain>
    </source>
</reference>
<organism evidence="1 2">
    <name type="scientific">Citrus sinensis</name>
    <name type="common">Sweet orange</name>
    <name type="synonym">Citrus aurantium var. sinensis</name>
    <dbReference type="NCBI Taxonomy" id="2711"/>
    <lineage>
        <taxon>Eukaryota</taxon>
        <taxon>Viridiplantae</taxon>
        <taxon>Streptophyta</taxon>
        <taxon>Embryophyta</taxon>
        <taxon>Tracheophyta</taxon>
        <taxon>Spermatophyta</taxon>
        <taxon>Magnoliopsida</taxon>
        <taxon>eudicotyledons</taxon>
        <taxon>Gunneridae</taxon>
        <taxon>Pentapetalae</taxon>
        <taxon>rosids</taxon>
        <taxon>malvids</taxon>
        <taxon>Sapindales</taxon>
        <taxon>Rutaceae</taxon>
        <taxon>Aurantioideae</taxon>
        <taxon>Citrus</taxon>
    </lineage>
</organism>
<evidence type="ECO:0000313" key="1">
    <source>
        <dbReference type="EMBL" id="KAH9802290.1"/>
    </source>
</evidence>
<sequence length="114" mass="12986">MSKGACASETTSDGQTALASCWRMTKRKDYIEATKQGQETSKDRLCIDVLEREMRRNSMSGNLALSSEVMADDFQMKLNYLENRGDISLLVLVHHLLRVCSWHTCFYRLFAPSS</sequence>
<dbReference type="EMBL" id="CM039170">
    <property type="protein sequence ID" value="KAH9802290.1"/>
    <property type="molecule type" value="Genomic_DNA"/>
</dbReference>
<dbReference type="Proteomes" id="UP000829398">
    <property type="component" value="Chromosome 1"/>
</dbReference>
<name>A0ACB8NW72_CITSI</name>
<protein>
    <submittedName>
        <fullName evidence="1">Uncharacterized protein</fullName>
    </submittedName>
</protein>
<gene>
    <name evidence="1" type="ORF">KPL71_001328</name>
</gene>
<proteinExistence type="predicted"/>
<comment type="caution">
    <text evidence="1">The sequence shown here is derived from an EMBL/GenBank/DDBJ whole genome shotgun (WGS) entry which is preliminary data.</text>
</comment>
<evidence type="ECO:0000313" key="2">
    <source>
        <dbReference type="Proteomes" id="UP000829398"/>
    </source>
</evidence>